<sequence length="199" mass="23428">MVWPRARFYHYTLVLGTIVAIWKCLVCFRTVTLGRPYDTWVSEDYFNFNVTPHPYCSIFNHEFAQDVQIVLKTGATEVFDKLLVHLATVTSCIPPSNLIIFSDLDEHIGPYQLHDALRAISEKEKSSNPDFGIYHEQKLFRENRKGLKDLQGGRKLDKYKFLPMMEKIWWDFRPKKNLLTFQTRRHCCSRTYSSSSRPN</sequence>
<gene>
    <name evidence="1" type="ORF">EDD36DRAFT_201320</name>
</gene>
<evidence type="ECO:0000313" key="1">
    <source>
        <dbReference type="EMBL" id="KAI1613592.1"/>
    </source>
</evidence>
<evidence type="ECO:0000313" key="2">
    <source>
        <dbReference type="Proteomes" id="UP001203852"/>
    </source>
</evidence>
<reference evidence="1" key="1">
    <citation type="journal article" date="2022" name="bioRxiv">
        <title>Deciphering the potential niche of two novel black yeast fungi from a biological soil crust based on their genomes, phenotypes, and melanin regulation.</title>
        <authorList>
            <consortium name="DOE Joint Genome Institute"/>
            <person name="Carr E.C."/>
            <person name="Barton Q."/>
            <person name="Grambo S."/>
            <person name="Sullivan M."/>
            <person name="Renfro C.M."/>
            <person name="Kuo A."/>
            <person name="Pangilinan J."/>
            <person name="Lipzen A."/>
            <person name="Keymanesh K."/>
            <person name="Savage E."/>
            <person name="Barry K."/>
            <person name="Grigoriev I.V."/>
            <person name="Riekhof W.R."/>
            <person name="Harris S.S."/>
        </authorList>
    </citation>
    <scope>NUCLEOTIDE SEQUENCE</scope>
    <source>
        <strain evidence="1">JF 03-4F</strain>
    </source>
</reference>
<protein>
    <submittedName>
        <fullName evidence="1">Uncharacterized protein</fullName>
    </submittedName>
</protein>
<accession>A0AAN6DYG0</accession>
<dbReference type="AlphaFoldDB" id="A0AAN6DYG0"/>
<comment type="caution">
    <text evidence="1">The sequence shown here is derived from an EMBL/GenBank/DDBJ whole genome shotgun (WGS) entry which is preliminary data.</text>
</comment>
<dbReference type="Proteomes" id="UP001203852">
    <property type="component" value="Unassembled WGS sequence"/>
</dbReference>
<keyword evidence="2" id="KW-1185">Reference proteome</keyword>
<proteinExistence type="predicted"/>
<dbReference type="EMBL" id="MU404353">
    <property type="protein sequence ID" value="KAI1613592.1"/>
    <property type="molecule type" value="Genomic_DNA"/>
</dbReference>
<name>A0AAN6DYG0_9EURO</name>
<organism evidence="1 2">
    <name type="scientific">Exophiala viscosa</name>
    <dbReference type="NCBI Taxonomy" id="2486360"/>
    <lineage>
        <taxon>Eukaryota</taxon>
        <taxon>Fungi</taxon>
        <taxon>Dikarya</taxon>
        <taxon>Ascomycota</taxon>
        <taxon>Pezizomycotina</taxon>
        <taxon>Eurotiomycetes</taxon>
        <taxon>Chaetothyriomycetidae</taxon>
        <taxon>Chaetothyriales</taxon>
        <taxon>Herpotrichiellaceae</taxon>
        <taxon>Exophiala</taxon>
    </lineage>
</organism>